<dbReference type="GO" id="GO:0009435">
    <property type="term" value="P:NAD+ biosynthetic process"/>
    <property type="evidence" value="ECO:0007669"/>
    <property type="project" value="UniProtKB-UniRule"/>
</dbReference>
<dbReference type="RefSeq" id="WP_067337308.1">
    <property type="nucleotide sequence ID" value="NZ_LZNA01000041.1"/>
</dbReference>
<reference evidence="13 14" key="1">
    <citation type="submission" date="2016-06" db="EMBL/GenBank/DDBJ databases">
        <title>Draft genome of Moraxella atlantae CCUG 59586.</title>
        <authorList>
            <person name="Salva-Serra F."/>
            <person name="Engstrom-Jakobsson H."/>
            <person name="Thorell K."/>
            <person name="Gonzales-Siles L."/>
            <person name="Karlsson R."/>
            <person name="Boulund F."/>
            <person name="Engstrand L."/>
            <person name="Kristiansson E."/>
            <person name="Moore E."/>
        </authorList>
    </citation>
    <scope>NUCLEOTIDE SEQUENCE [LARGE SCALE GENOMIC DNA]</scope>
    <source>
        <strain evidence="13 14">CCUG 59586</strain>
    </source>
</reference>
<dbReference type="Gene3D" id="3.40.50.620">
    <property type="entry name" value="HUPs"/>
    <property type="match status" value="1"/>
</dbReference>
<keyword evidence="9 11" id="KW-0520">NAD</keyword>
<dbReference type="PANTHER" id="PTHR39321:SF3">
    <property type="entry name" value="PHOSPHOPANTETHEINE ADENYLYLTRANSFERASE"/>
    <property type="match status" value="1"/>
</dbReference>
<evidence type="ECO:0000256" key="2">
    <source>
        <dbReference type="ARBA" id="ARBA00005019"/>
    </source>
</evidence>
<evidence type="ECO:0000256" key="6">
    <source>
        <dbReference type="ARBA" id="ARBA00022695"/>
    </source>
</evidence>
<dbReference type="CDD" id="cd02165">
    <property type="entry name" value="NMNAT"/>
    <property type="match status" value="1"/>
</dbReference>
<evidence type="ECO:0000256" key="1">
    <source>
        <dbReference type="ARBA" id="ARBA00002324"/>
    </source>
</evidence>
<keyword evidence="8 11" id="KW-0067">ATP-binding</keyword>
<protein>
    <recommendedName>
        <fullName evidence="11">Probable nicotinate-nucleotide adenylyltransferase</fullName>
        <ecNumber evidence="11">2.7.7.18</ecNumber>
    </recommendedName>
    <alternativeName>
        <fullName evidence="11">Deamido-NAD(+) diphosphorylase</fullName>
    </alternativeName>
    <alternativeName>
        <fullName evidence="11">Deamido-NAD(+) pyrophosphorylase</fullName>
    </alternativeName>
    <alternativeName>
        <fullName evidence="11">Nicotinate mononucleotide adenylyltransferase</fullName>
        <shortName evidence="11">NaMN adenylyltransferase</shortName>
    </alternativeName>
</protein>
<dbReference type="Pfam" id="PF01467">
    <property type="entry name" value="CTP_transf_like"/>
    <property type="match status" value="1"/>
</dbReference>
<evidence type="ECO:0000256" key="11">
    <source>
        <dbReference type="HAMAP-Rule" id="MF_00244"/>
    </source>
</evidence>
<accession>A0A1B8QDC9</accession>
<proteinExistence type="inferred from homology"/>
<dbReference type="EC" id="2.7.7.18" evidence="11"/>
<organism evidence="13 14">
    <name type="scientific">Faucicola atlantae</name>
    <dbReference type="NCBI Taxonomy" id="34059"/>
    <lineage>
        <taxon>Bacteria</taxon>
        <taxon>Pseudomonadati</taxon>
        <taxon>Pseudomonadota</taxon>
        <taxon>Gammaproteobacteria</taxon>
        <taxon>Moraxellales</taxon>
        <taxon>Moraxellaceae</taxon>
        <taxon>Faucicola</taxon>
    </lineage>
</organism>
<comment type="caution">
    <text evidence="13">The sequence shown here is derived from an EMBL/GenBank/DDBJ whole genome shotgun (WGS) entry which is preliminary data.</text>
</comment>
<dbReference type="EMBL" id="LZNA01000041">
    <property type="protein sequence ID" value="OBX79589.1"/>
    <property type="molecule type" value="Genomic_DNA"/>
</dbReference>
<dbReference type="UniPathway" id="UPA00253">
    <property type="reaction ID" value="UER00332"/>
</dbReference>
<gene>
    <name evidence="11" type="primary">nadD</name>
    <name evidence="13" type="ORF">A9306_08675</name>
</gene>
<dbReference type="InterPro" id="IPR005248">
    <property type="entry name" value="NadD/NMNAT"/>
</dbReference>
<name>A0A1B8QDC9_9GAMM</name>
<evidence type="ECO:0000313" key="13">
    <source>
        <dbReference type="EMBL" id="OBX79589.1"/>
    </source>
</evidence>
<evidence type="ECO:0000313" key="14">
    <source>
        <dbReference type="Proteomes" id="UP000092616"/>
    </source>
</evidence>
<comment type="catalytic activity">
    <reaction evidence="10 11">
        <text>nicotinate beta-D-ribonucleotide + ATP + H(+) = deamido-NAD(+) + diphosphate</text>
        <dbReference type="Rhea" id="RHEA:22860"/>
        <dbReference type="ChEBI" id="CHEBI:15378"/>
        <dbReference type="ChEBI" id="CHEBI:30616"/>
        <dbReference type="ChEBI" id="CHEBI:33019"/>
        <dbReference type="ChEBI" id="CHEBI:57502"/>
        <dbReference type="ChEBI" id="CHEBI:58437"/>
        <dbReference type="EC" id="2.7.7.18"/>
    </reaction>
</comment>
<comment type="similarity">
    <text evidence="3 11">Belongs to the NadD family.</text>
</comment>
<evidence type="ECO:0000256" key="5">
    <source>
        <dbReference type="ARBA" id="ARBA00022679"/>
    </source>
</evidence>
<evidence type="ECO:0000256" key="8">
    <source>
        <dbReference type="ARBA" id="ARBA00022840"/>
    </source>
</evidence>
<dbReference type="Proteomes" id="UP000092616">
    <property type="component" value="Unassembled WGS sequence"/>
</dbReference>
<dbReference type="InterPro" id="IPR014729">
    <property type="entry name" value="Rossmann-like_a/b/a_fold"/>
</dbReference>
<dbReference type="AlphaFoldDB" id="A0A1B8QDC9"/>
<dbReference type="GO" id="GO:0004515">
    <property type="term" value="F:nicotinate-nucleotide adenylyltransferase activity"/>
    <property type="evidence" value="ECO:0007669"/>
    <property type="project" value="UniProtKB-UniRule"/>
</dbReference>
<keyword evidence="14" id="KW-1185">Reference proteome</keyword>
<evidence type="ECO:0000256" key="3">
    <source>
        <dbReference type="ARBA" id="ARBA00009014"/>
    </source>
</evidence>
<dbReference type="PANTHER" id="PTHR39321">
    <property type="entry name" value="NICOTINATE-NUCLEOTIDE ADENYLYLTRANSFERASE-RELATED"/>
    <property type="match status" value="1"/>
</dbReference>
<evidence type="ECO:0000256" key="4">
    <source>
        <dbReference type="ARBA" id="ARBA00022642"/>
    </source>
</evidence>
<keyword evidence="4 11" id="KW-0662">Pyridine nucleotide biosynthesis</keyword>
<keyword evidence="7 11" id="KW-0547">Nucleotide-binding</keyword>
<evidence type="ECO:0000256" key="10">
    <source>
        <dbReference type="ARBA" id="ARBA00048721"/>
    </source>
</evidence>
<dbReference type="InterPro" id="IPR004821">
    <property type="entry name" value="Cyt_trans-like"/>
</dbReference>
<evidence type="ECO:0000256" key="9">
    <source>
        <dbReference type="ARBA" id="ARBA00023027"/>
    </source>
</evidence>
<dbReference type="HAMAP" id="MF_00244">
    <property type="entry name" value="NaMN_adenylyltr"/>
    <property type="match status" value="1"/>
</dbReference>
<evidence type="ECO:0000259" key="12">
    <source>
        <dbReference type="Pfam" id="PF01467"/>
    </source>
</evidence>
<keyword evidence="6 11" id="KW-0548">Nucleotidyltransferase</keyword>
<comment type="pathway">
    <text evidence="2 11">Cofactor biosynthesis; NAD(+) biosynthesis; deamido-NAD(+) from nicotinate D-ribonucleotide: step 1/1.</text>
</comment>
<evidence type="ECO:0000256" key="7">
    <source>
        <dbReference type="ARBA" id="ARBA00022741"/>
    </source>
</evidence>
<comment type="function">
    <text evidence="1 11">Catalyzes the reversible adenylation of nicotinate mononucleotide (NaMN) to nicotinic acid adenine dinucleotide (NaAD).</text>
</comment>
<dbReference type="SUPFAM" id="SSF52374">
    <property type="entry name" value="Nucleotidylyl transferase"/>
    <property type="match status" value="1"/>
</dbReference>
<keyword evidence="5 11" id="KW-0808">Transferase</keyword>
<feature type="domain" description="Cytidyltransferase-like" evidence="12">
    <location>
        <begin position="9"/>
        <end position="155"/>
    </location>
</feature>
<sequence>MTIPTIRVWLGGSFDPVHVGHVAMLQHVYQRLRQAAPHAPIKASFLPTAGSPLKHSPTANAHRRAMLQLVLAQTPSLNLDEYEIHQPPPVYTIDTLTAFAKRYPDDVRIFVLGGDSAASLHHWRRGDELLDWANLWVIARAGQNDTAAQPTSATLTQFFCRDQNIISQQVADLINTHQNLILIDDFVPPTIASRDIRAWLARLGQIQLAPTDNMARRDALLAKLDAALPPAVLVYIVQQHLYGVSSHLPTSLS</sequence>
<dbReference type="GO" id="GO:0005524">
    <property type="term" value="F:ATP binding"/>
    <property type="evidence" value="ECO:0007669"/>
    <property type="project" value="UniProtKB-KW"/>
</dbReference>